<gene>
    <name evidence="7" type="ORF">FB45DRAFT_934703</name>
</gene>
<keyword evidence="3" id="KW-0862">Zinc</keyword>
<dbReference type="Gene3D" id="2.170.150.70">
    <property type="match status" value="1"/>
</dbReference>
<evidence type="ECO:0000313" key="8">
    <source>
        <dbReference type="Proteomes" id="UP001221142"/>
    </source>
</evidence>
<reference evidence="7" key="1">
    <citation type="submission" date="2023-03" db="EMBL/GenBank/DDBJ databases">
        <title>Massive genome expansion in bonnet fungi (Mycena s.s.) driven by repeated elements and novel gene families across ecological guilds.</title>
        <authorList>
            <consortium name="Lawrence Berkeley National Laboratory"/>
            <person name="Harder C.B."/>
            <person name="Miyauchi S."/>
            <person name="Viragh M."/>
            <person name="Kuo A."/>
            <person name="Thoen E."/>
            <person name="Andreopoulos B."/>
            <person name="Lu D."/>
            <person name="Skrede I."/>
            <person name="Drula E."/>
            <person name="Henrissat B."/>
            <person name="Morin E."/>
            <person name="Kohler A."/>
            <person name="Barry K."/>
            <person name="LaButti K."/>
            <person name="Morin E."/>
            <person name="Salamov A."/>
            <person name="Lipzen A."/>
            <person name="Mereny Z."/>
            <person name="Hegedus B."/>
            <person name="Baldrian P."/>
            <person name="Stursova M."/>
            <person name="Weitz H."/>
            <person name="Taylor A."/>
            <person name="Grigoriev I.V."/>
            <person name="Nagy L.G."/>
            <person name="Martin F."/>
            <person name="Kauserud H."/>
        </authorList>
    </citation>
    <scope>NUCLEOTIDE SEQUENCE</scope>
    <source>
        <strain evidence="7">9284</strain>
    </source>
</reference>
<dbReference type="PANTHER" id="PTHR33337:SF44">
    <property type="entry name" value="DUF636 DOMAIN PROTEIN (AFU_ORTHOLOGUE AFUA_1G09754)"/>
    <property type="match status" value="1"/>
</dbReference>
<dbReference type="GO" id="GO:0046872">
    <property type="term" value="F:metal ion binding"/>
    <property type="evidence" value="ECO:0007669"/>
    <property type="project" value="UniProtKB-KW"/>
</dbReference>
<sequence length="189" mass="20755">MPTDGALLRGSCHCGVVKFSLKSSTPVPYQLCLCSICRKVAGPGGSINLGGHSETLKIEEGKEHIRPSSTVDRDTPKQRIASSERNFCSKCSTMLWLYDESWPELIHPFAPAIDNLDAALTEALGPQKYDPEKLVLVCIKNDSKPACHQDHTPCPSPPEGPKETYDGYGTHSLARRMRSTSKRVCSEVR</sequence>
<protein>
    <submittedName>
        <fullName evidence="7">Mss4-like protein</fullName>
    </submittedName>
</protein>
<evidence type="ECO:0000256" key="4">
    <source>
        <dbReference type="ARBA" id="ARBA00023239"/>
    </source>
</evidence>
<comment type="caution">
    <text evidence="7">The sequence shown here is derived from an EMBL/GenBank/DDBJ whole genome shotgun (WGS) entry which is preliminary data.</text>
</comment>
<evidence type="ECO:0000313" key="7">
    <source>
        <dbReference type="EMBL" id="KAJ7616670.1"/>
    </source>
</evidence>
<dbReference type="AlphaFoldDB" id="A0AAD7BCM4"/>
<dbReference type="InterPro" id="IPR011057">
    <property type="entry name" value="Mss4-like_sf"/>
</dbReference>
<dbReference type="Proteomes" id="UP001221142">
    <property type="component" value="Unassembled WGS sequence"/>
</dbReference>
<comment type="similarity">
    <text evidence="1">Belongs to the Gfa family.</text>
</comment>
<evidence type="ECO:0000256" key="5">
    <source>
        <dbReference type="SAM" id="MobiDB-lite"/>
    </source>
</evidence>
<keyword evidence="2" id="KW-0479">Metal-binding</keyword>
<feature type="domain" description="CENP-V/GFA" evidence="6">
    <location>
        <begin position="8"/>
        <end position="130"/>
    </location>
</feature>
<keyword evidence="4" id="KW-0456">Lyase</keyword>
<evidence type="ECO:0000256" key="3">
    <source>
        <dbReference type="ARBA" id="ARBA00022833"/>
    </source>
</evidence>
<dbReference type="EMBL" id="JARKIF010000022">
    <property type="protein sequence ID" value="KAJ7616670.1"/>
    <property type="molecule type" value="Genomic_DNA"/>
</dbReference>
<name>A0AAD7BCM4_9AGAR</name>
<dbReference type="InterPro" id="IPR006913">
    <property type="entry name" value="CENP-V/GFA"/>
</dbReference>
<keyword evidence="8" id="KW-1185">Reference proteome</keyword>
<dbReference type="GO" id="GO:0016846">
    <property type="term" value="F:carbon-sulfur lyase activity"/>
    <property type="evidence" value="ECO:0007669"/>
    <property type="project" value="InterPro"/>
</dbReference>
<organism evidence="7 8">
    <name type="scientific">Roridomyces roridus</name>
    <dbReference type="NCBI Taxonomy" id="1738132"/>
    <lineage>
        <taxon>Eukaryota</taxon>
        <taxon>Fungi</taxon>
        <taxon>Dikarya</taxon>
        <taxon>Basidiomycota</taxon>
        <taxon>Agaricomycotina</taxon>
        <taxon>Agaricomycetes</taxon>
        <taxon>Agaricomycetidae</taxon>
        <taxon>Agaricales</taxon>
        <taxon>Marasmiineae</taxon>
        <taxon>Mycenaceae</taxon>
        <taxon>Roridomyces</taxon>
    </lineage>
</organism>
<proteinExistence type="inferred from homology"/>
<dbReference type="Pfam" id="PF04828">
    <property type="entry name" value="GFA"/>
    <property type="match status" value="1"/>
</dbReference>
<dbReference type="SUPFAM" id="SSF51316">
    <property type="entry name" value="Mss4-like"/>
    <property type="match status" value="1"/>
</dbReference>
<dbReference type="PROSITE" id="PS51891">
    <property type="entry name" value="CENP_V_GFA"/>
    <property type="match status" value="1"/>
</dbReference>
<feature type="region of interest" description="Disordered" evidence="5">
    <location>
        <begin position="145"/>
        <end position="189"/>
    </location>
</feature>
<evidence type="ECO:0000256" key="2">
    <source>
        <dbReference type="ARBA" id="ARBA00022723"/>
    </source>
</evidence>
<evidence type="ECO:0000259" key="6">
    <source>
        <dbReference type="PROSITE" id="PS51891"/>
    </source>
</evidence>
<evidence type="ECO:0000256" key="1">
    <source>
        <dbReference type="ARBA" id="ARBA00005495"/>
    </source>
</evidence>
<dbReference type="PANTHER" id="PTHR33337">
    <property type="entry name" value="GFA DOMAIN-CONTAINING PROTEIN"/>
    <property type="match status" value="1"/>
</dbReference>
<accession>A0AAD7BCM4</accession>